<proteinExistence type="predicted"/>
<dbReference type="InterPro" id="IPR013154">
    <property type="entry name" value="ADH-like_N"/>
</dbReference>
<accession>A0AA49JS09</accession>
<evidence type="ECO:0000313" key="4">
    <source>
        <dbReference type="EMBL" id="WKW13854.1"/>
    </source>
</evidence>
<evidence type="ECO:0000313" key="5">
    <source>
        <dbReference type="Proteomes" id="UP001229955"/>
    </source>
</evidence>
<dbReference type="GO" id="GO:0036354">
    <property type="term" value="F:bacteriochlorophyllide-a dehydrogenase activity"/>
    <property type="evidence" value="ECO:0007669"/>
    <property type="project" value="InterPro"/>
</dbReference>
<organism evidence="4 5">
    <name type="scientific">Pseudogemmatithrix spongiicola</name>
    <dbReference type="NCBI Taxonomy" id="3062599"/>
    <lineage>
        <taxon>Bacteria</taxon>
        <taxon>Pseudomonadati</taxon>
        <taxon>Gemmatimonadota</taxon>
        <taxon>Gemmatimonadia</taxon>
        <taxon>Gemmatimonadales</taxon>
        <taxon>Gemmatimonadaceae</taxon>
        <taxon>Pseudogemmatithrix</taxon>
    </lineage>
</organism>
<sequence length="313" mass="33304">MQTRAIVFEQPRQLSVRELTLAAPSASDVVVDIAWSSISAGTERLLWEGRMPMFPGLAYPLVPGYESVGTVMKVGDGVTQLAPGTSVFVPGANCYGPDVRGLFGGASRRVVVPASRVIAIDPSLKERATLLALAATALHALRGGSALPELVIGHGVFGRLTARLIQALGGSPTVWERNDARMGGATGYAVLDAANDPRKDYRCIFDASGDASLLDALVMRLAKGGEIVLAGFYSTPISFVFPPAFMKEARFRIAAEWSPADLADCVAMHRDGRLSLDGLITDISPAERAADAYRAAFDDPHCLKMVLDWSTLS</sequence>
<evidence type="ECO:0000259" key="2">
    <source>
        <dbReference type="Pfam" id="PF08240"/>
    </source>
</evidence>
<keyword evidence="5" id="KW-1185">Reference proteome</keyword>
<dbReference type="PANTHER" id="PTHR43189:SF1">
    <property type="entry name" value="ZINC-TYPE ALCOHOL DEHYDROGENASE-LIKE PROTEIN C1198.01"/>
    <property type="match status" value="1"/>
</dbReference>
<dbReference type="EMBL" id="CP130612">
    <property type="protein sequence ID" value="WKW10945.1"/>
    <property type="molecule type" value="Genomic_DNA"/>
</dbReference>
<dbReference type="InterPro" id="IPR005903">
    <property type="entry name" value="BchC"/>
</dbReference>
<dbReference type="InterPro" id="IPR011032">
    <property type="entry name" value="GroES-like_sf"/>
</dbReference>
<dbReference type="CDD" id="cd08255">
    <property type="entry name" value="2-desacetyl-2-hydroxyethyl_bacteriochlorophyllide_like"/>
    <property type="match status" value="1"/>
</dbReference>
<reference evidence="4" key="1">
    <citation type="submission" date="2023-07" db="EMBL/GenBank/DDBJ databases">
        <authorList>
            <person name="Haufschild T."/>
            <person name="Kallscheuer N."/>
            <person name="Hammer J."/>
            <person name="Kohn T."/>
            <person name="Kabuu M."/>
            <person name="Jogler M."/>
            <person name="Wohfarth N."/>
            <person name="Heuer A."/>
            <person name="Rohde M."/>
            <person name="van Teeseling M.C.F."/>
            <person name="Jogler C."/>
        </authorList>
    </citation>
    <scope>NUCLEOTIDE SEQUENCE</scope>
    <source>
        <strain evidence="3">Strain 138</strain>
        <strain evidence="4">Strain 318</strain>
    </source>
</reference>
<feature type="domain" description="Alcohol dehydrogenase-like N-terminal" evidence="2">
    <location>
        <begin position="27"/>
        <end position="120"/>
    </location>
</feature>
<dbReference type="NCBIfam" id="TIGR01202">
    <property type="entry name" value="bchC"/>
    <property type="match status" value="1"/>
</dbReference>
<dbReference type="Proteomes" id="UP001229955">
    <property type="component" value="Chromosome"/>
</dbReference>
<dbReference type="RefSeq" id="WP_367886655.1">
    <property type="nucleotide sequence ID" value="NZ_CP130612.1"/>
</dbReference>
<gene>
    <name evidence="4" type="primary">bchC</name>
    <name evidence="3" type="ORF">Strain138_000178</name>
    <name evidence="4" type="ORF">Strain318_000178</name>
</gene>
<keyword evidence="1" id="KW-0560">Oxidoreductase</keyword>
<protein>
    <submittedName>
        <fullName evidence="4">Chlorophyll synthesis pathway protein BchC</fullName>
    </submittedName>
</protein>
<dbReference type="EMBL" id="CP130613">
    <property type="protein sequence ID" value="WKW13854.1"/>
    <property type="molecule type" value="Genomic_DNA"/>
</dbReference>
<evidence type="ECO:0000313" key="3">
    <source>
        <dbReference type="EMBL" id="WKW10945.1"/>
    </source>
</evidence>
<dbReference type="SUPFAM" id="SSF51735">
    <property type="entry name" value="NAD(P)-binding Rossmann-fold domains"/>
    <property type="match status" value="1"/>
</dbReference>
<dbReference type="Pfam" id="PF08240">
    <property type="entry name" value="ADH_N"/>
    <property type="match status" value="1"/>
</dbReference>
<dbReference type="SUPFAM" id="SSF50129">
    <property type="entry name" value="GroES-like"/>
    <property type="match status" value="1"/>
</dbReference>
<dbReference type="InterPro" id="IPR036291">
    <property type="entry name" value="NAD(P)-bd_dom_sf"/>
</dbReference>
<dbReference type="KEGG" id="pspc:Strain318_000178"/>
<dbReference type="PANTHER" id="PTHR43189">
    <property type="entry name" value="ZINC-TYPE ALCOHOL DEHYDROGENASE-LIKE PROTEIN C1198.01-RELATED"/>
    <property type="match status" value="1"/>
</dbReference>
<name>A0AA49JXG0_9BACT</name>
<dbReference type="Gene3D" id="3.90.180.10">
    <property type="entry name" value="Medium-chain alcohol dehydrogenases, catalytic domain"/>
    <property type="match status" value="1"/>
</dbReference>
<accession>A0AA49JXG0</accession>
<evidence type="ECO:0000256" key="1">
    <source>
        <dbReference type="ARBA" id="ARBA00023002"/>
    </source>
</evidence>
<dbReference type="AlphaFoldDB" id="A0AA49JXG0"/>